<dbReference type="CDD" id="cd16325">
    <property type="entry name" value="LolA"/>
    <property type="match status" value="1"/>
</dbReference>
<evidence type="ECO:0000256" key="6">
    <source>
        <dbReference type="ARBA" id="ARBA00022729"/>
    </source>
</evidence>
<dbReference type="PANTHER" id="PTHR35869">
    <property type="entry name" value="OUTER-MEMBRANE LIPOPROTEIN CARRIER PROTEIN"/>
    <property type="match status" value="1"/>
</dbReference>
<dbReference type="EMBL" id="BSNM01000014">
    <property type="protein sequence ID" value="GLQ31708.1"/>
    <property type="molecule type" value="Genomic_DNA"/>
</dbReference>
<gene>
    <name evidence="10 11" type="primary">lolA</name>
    <name evidence="11" type="ORF">GCM10007876_21870</name>
</gene>
<comment type="similarity">
    <text evidence="2 10">Belongs to the LolA family.</text>
</comment>
<evidence type="ECO:0000313" key="12">
    <source>
        <dbReference type="Proteomes" id="UP001161389"/>
    </source>
</evidence>
<dbReference type="PANTHER" id="PTHR35869:SF1">
    <property type="entry name" value="OUTER-MEMBRANE LIPOPROTEIN CARRIER PROTEIN"/>
    <property type="match status" value="1"/>
</dbReference>
<sequence precursor="true">MTVILRSFSLVLLMLMTAVSQAADSGDRLSALLEGMNAYSANFEQTTHDAQGTVKQRGKGQFILEQPGRFRWVVKEPFPQTIVSDGESVWVYDPDLEQVSIDYLDERAAKTPAVLLSGSSEEIRKHYRISDSRDTLKEMFILNPKDEGSLFTMLVLNFVDDQLVEMQIEDSLGQFTKIVFTGVSLNPSLAKDTFSVSFPDYVDVLDNRKAVGQ</sequence>
<keyword evidence="5 10" id="KW-0813">Transport</keyword>
<evidence type="ECO:0000256" key="1">
    <source>
        <dbReference type="ARBA" id="ARBA00004418"/>
    </source>
</evidence>
<dbReference type="SUPFAM" id="SSF89392">
    <property type="entry name" value="Prokaryotic lipoproteins and lipoprotein localization factors"/>
    <property type="match status" value="1"/>
</dbReference>
<name>A0AA37W7R7_9GAMM</name>
<evidence type="ECO:0000313" key="11">
    <source>
        <dbReference type="EMBL" id="GLQ31708.1"/>
    </source>
</evidence>
<evidence type="ECO:0000256" key="8">
    <source>
        <dbReference type="ARBA" id="ARBA00022927"/>
    </source>
</evidence>
<comment type="subunit">
    <text evidence="3 10">Monomer.</text>
</comment>
<keyword evidence="7 10" id="KW-0574">Periplasm</keyword>
<dbReference type="HAMAP" id="MF_00240">
    <property type="entry name" value="LolA"/>
    <property type="match status" value="1"/>
</dbReference>
<dbReference type="GO" id="GO:0030288">
    <property type="term" value="C:outer membrane-bounded periplasmic space"/>
    <property type="evidence" value="ECO:0007669"/>
    <property type="project" value="TreeGrafter"/>
</dbReference>
<dbReference type="AlphaFoldDB" id="A0AA37W7R7"/>
<keyword evidence="9 10" id="KW-0143">Chaperone</keyword>
<organism evidence="11 12">
    <name type="scientific">Litoribrevibacter albus</name>
    <dbReference type="NCBI Taxonomy" id="1473156"/>
    <lineage>
        <taxon>Bacteria</taxon>
        <taxon>Pseudomonadati</taxon>
        <taxon>Pseudomonadota</taxon>
        <taxon>Gammaproteobacteria</taxon>
        <taxon>Oceanospirillales</taxon>
        <taxon>Oceanospirillaceae</taxon>
        <taxon>Litoribrevibacter</taxon>
    </lineage>
</organism>
<dbReference type="NCBIfam" id="TIGR00547">
    <property type="entry name" value="lolA"/>
    <property type="match status" value="1"/>
</dbReference>
<comment type="caution">
    <text evidence="11">The sequence shown here is derived from an EMBL/GenBank/DDBJ whole genome shotgun (WGS) entry which is preliminary data.</text>
</comment>
<dbReference type="InterPro" id="IPR029046">
    <property type="entry name" value="LolA/LolB/LppX"/>
</dbReference>
<comment type="subcellular location">
    <subcellularLocation>
        <location evidence="1 10">Periplasm</location>
    </subcellularLocation>
</comment>
<feature type="signal peptide" evidence="10">
    <location>
        <begin position="1"/>
        <end position="22"/>
    </location>
</feature>
<dbReference type="GO" id="GO:0042953">
    <property type="term" value="P:lipoprotein transport"/>
    <property type="evidence" value="ECO:0007669"/>
    <property type="project" value="InterPro"/>
</dbReference>
<dbReference type="RefSeq" id="WP_284381404.1">
    <property type="nucleotide sequence ID" value="NZ_BSNM01000014.1"/>
</dbReference>
<reference evidence="11" key="1">
    <citation type="journal article" date="2014" name="Int. J. Syst. Evol. Microbiol.">
        <title>Complete genome sequence of Corynebacterium casei LMG S-19264T (=DSM 44701T), isolated from a smear-ripened cheese.</title>
        <authorList>
            <consortium name="US DOE Joint Genome Institute (JGI-PGF)"/>
            <person name="Walter F."/>
            <person name="Albersmeier A."/>
            <person name="Kalinowski J."/>
            <person name="Ruckert C."/>
        </authorList>
    </citation>
    <scope>NUCLEOTIDE SEQUENCE</scope>
    <source>
        <strain evidence="11">NBRC 110071</strain>
    </source>
</reference>
<dbReference type="InterPro" id="IPR004564">
    <property type="entry name" value="OM_lipoprot_carrier_LolA-like"/>
</dbReference>
<dbReference type="Proteomes" id="UP001161389">
    <property type="component" value="Unassembled WGS sequence"/>
</dbReference>
<dbReference type="Gene3D" id="2.50.20.10">
    <property type="entry name" value="Lipoprotein localisation LolA/LolB/LppX"/>
    <property type="match status" value="1"/>
</dbReference>
<dbReference type="InterPro" id="IPR018323">
    <property type="entry name" value="OM_lipoprot_carrier_LolA_Pbac"/>
</dbReference>
<reference evidence="11" key="2">
    <citation type="submission" date="2023-01" db="EMBL/GenBank/DDBJ databases">
        <title>Draft genome sequence of Litoribrevibacter albus strain NBRC 110071.</title>
        <authorList>
            <person name="Sun Q."/>
            <person name="Mori K."/>
        </authorList>
    </citation>
    <scope>NUCLEOTIDE SEQUENCE</scope>
    <source>
        <strain evidence="11">NBRC 110071</strain>
    </source>
</reference>
<protein>
    <recommendedName>
        <fullName evidence="4 10">Outer-membrane lipoprotein carrier protein</fullName>
    </recommendedName>
</protein>
<comment type="function">
    <text evidence="10">Participates in the translocation of lipoproteins from the inner membrane to the outer membrane. Only forms a complex with a lipoprotein if the residue after the N-terminal Cys is not an aspartate (The Asp acts as a targeting signal to indicate that the lipoprotein should stay in the inner membrane).</text>
</comment>
<evidence type="ECO:0000256" key="4">
    <source>
        <dbReference type="ARBA" id="ARBA00014035"/>
    </source>
</evidence>
<evidence type="ECO:0000256" key="3">
    <source>
        <dbReference type="ARBA" id="ARBA00011245"/>
    </source>
</evidence>
<evidence type="ECO:0000256" key="7">
    <source>
        <dbReference type="ARBA" id="ARBA00022764"/>
    </source>
</evidence>
<accession>A0AA37W7R7</accession>
<proteinExistence type="inferred from homology"/>
<evidence type="ECO:0000256" key="2">
    <source>
        <dbReference type="ARBA" id="ARBA00007615"/>
    </source>
</evidence>
<feature type="chain" id="PRO_5041495245" description="Outer-membrane lipoprotein carrier protein" evidence="10">
    <location>
        <begin position="23"/>
        <end position="213"/>
    </location>
</feature>
<keyword evidence="8 10" id="KW-0653">Protein transport</keyword>
<keyword evidence="12" id="KW-1185">Reference proteome</keyword>
<evidence type="ECO:0000256" key="5">
    <source>
        <dbReference type="ARBA" id="ARBA00022448"/>
    </source>
</evidence>
<keyword evidence="11" id="KW-0449">Lipoprotein</keyword>
<dbReference type="GO" id="GO:0044874">
    <property type="term" value="P:lipoprotein localization to outer membrane"/>
    <property type="evidence" value="ECO:0007669"/>
    <property type="project" value="UniProtKB-UniRule"/>
</dbReference>
<dbReference type="Pfam" id="PF03548">
    <property type="entry name" value="LolA"/>
    <property type="match status" value="1"/>
</dbReference>
<evidence type="ECO:0000256" key="9">
    <source>
        <dbReference type="ARBA" id="ARBA00023186"/>
    </source>
</evidence>
<evidence type="ECO:0000256" key="10">
    <source>
        <dbReference type="HAMAP-Rule" id="MF_00240"/>
    </source>
</evidence>
<keyword evidence="6 10" id="KW-0732">Signal</keyword>